<evidence type="ECO:0000256" key="1">
    <source>
        <dbReference type="SAM" id="MobiDB-lite"/>
    </source>
</evidence>
<dbReference type="EMBL" id="JACHMM010000001">
    <property type="protein sequence ID" value="MBB5791946.1"/>
    <property type="molecule type" value="Genomic_DNA"/>
</dbReference>
<dbReference type="Proteomes" id="UP000542813">
    <property type="component" value="Unassembled WGS sequence"/>
</dbReference>
<proteinExistence type="predicted"/>
<evidence type="ECO:0000256" key="2">
    <source>
        <dbReference type="SAM" id="Phobius"/>
    </source>
</evidence>
<reference evidence="3 4" key="1">
    <citation type="submission" date="2020-08" db="EMBL/GenBank/DDBJ databases">
        <title>Sequencing the genomes of 1000 actinobacteria strains.</title>
        <authorList>
            <person name="Klenk H.-P."/>
        </authorList>
    </citation>
    <scope>NUCLEOTIDE SEQUENCE [LARGE SCALE GENOMIC DNA]</scope>
    <source>
        <strain evidence="3 4">DSM 102122</strain>
    </source>
</reference>
<feature type="transmembrane region" description="Helical" evidence="2">
    <location>
        <begin position="38"/>
        <end position="57"/>
    </location>
</feature>
<evidence type="ECO:0000313" key="3">
    <source>
        <dbReference type="EMBL" id="MBB5791946.1"/>
    </source>
</evidence>
<keyword evidence="2" id="KW-0472">Membrane</keyword>
<gene>
    <name evidence="3" type="ORF">HD601_006521</name>
</gene>
<name>A0A7W9GYE1_9ACTN</name>
<dbReference type="RefSeq" id="WP_184829109.1">
    <property type="nucleotide sequence ID" value="NZ_JACHMM010000001.1"/>
</dbReference>
<keyword evidence="2" id="KW-1133">Transmembrane helix</keyword>
<evidence type="ECO:0000313" key="4">
    <source>
        <dbReference type="Proteomes" id="UP000542813"/>
    </source>
</evidence>
<keyword evidence="2" id="KW-0812">Transmembrane</keyword>
<sequence>MDRGEAASEPLDLGVVGPAEPGDQTLTPDRTARRRPPAWLVLTAVFLLGAIVGGVVVQARGDAADYAEARVVGGPVVPLLTQPGARLTGMVELNLLNAGEHRIEILHIEADGITPTAGNAPDPVTVEPGDWGRFVQDGFAADCDGPPPGGLRALVRTADGAERLVDVATPPGSGAADLWVWACRAALDHGDLG</sequence>
<keyword evidence="4" id="KW-1185">Reference proteome</keyword>
<feature type="region of interest" description="Disordered" evidence="1">
    <location>
        <begin position="1"/>
        <end position="31"/>
    </location>
</feature>
<organism evidence="3 4">
    <name type="scientific">Jiangella mangrovi</name>
    <dbReference type="NCBI Taxonomy" id="1524084"/>
    <lineage>
        <taxon>Bacteria</taxon>
        <taxon>Bacillati</taxon>
        <taxon>Actinomycetota</taxon>
        <taxon>Actinomycetes</taxon>
        <taxon>Jiangellales</taxon>
        <taxon>Jiangellaceae</taxon>
        <taxon>Jiangella</taxon>
    </lineage>
</organism>
<protein>
    <submittedName>
        <fullName evidence="3">Uncharacterized protein</fullName>
    </submittedName>
</protein>
<comment type="caution">
    <text evidence="3">The sequence shown here is derived from an EMBL/GenBank/DDBJ whole genome shotgun (WGS) entry which is preliminary data.</text>
</comment>
<accession>A0A7W9GYE1</accession>
<dbReference type="AlphaFoldDB" id="A0A7W9GYE1"/>